<evidence type="ECO:0000313" key="5">
    <source>
        <dbReference type="Proteomes" id="UP000075288"/>
    </source>
</evidence>
<evidence type="ECO:0000313" key="3">
    <source>
        <dbReference type="EMBL" id="KYC59384.1"/>
    </source>
</evidence>
<sequence>MMMKKKIDKQAVRTWARNAKKVCKQLILPFSVFQAIRTIIFPTTFDVLLLAIFILIYLGFQYEWF</sequence>
<comment type="caution">
    <text evidence="3">The sequence shown here is derived from an EMBL/GenBank/DDBJ whole genome shotgun (WGS) entry which is preliminary data.</text>
</comment>
<gene>
    <name evidence="3" type="ORF">B4098_2625</name>
    <name evidence="2" type="ORF">HMPREF3213_00960</name>
</gene>
<keyword evidence="1" id="KW-0472">Membrane</keyword>
<accession>A0A150JRG1</accession>
<dbReference type="Proteomes" id="UP000075288">
    <property type="component" value="Unassembled WGS sequence"/>
</dbReference>
<proteinExistence type="predicted"/>
<evidence type="ECO:0000256" key="1">
    <source>
        <dbReference type="SAM" id="Phobius"/>
    </source>
</evidence>
<dbReference type="EMBL" id="LRPN01000032">
    <property type="protein sequence ID" value="KWZ84171.1"/>
    <property type="molecule type" value="Genomic_DNA"/>
</dbReference>
<keyword evidence="1" id="KW-1133">Transmembrane helix</keyword>
<dbReference type="PATRIC" id="fig|1398.22.peg.967"/>
<keyword evidence="1" id="KW-0812">Transmembrane</keyword>
<organism evidence="3 5">
    <name type="scientific">Heyndrickxia coagulans</name>
    <name type="common">Weizmannia coagulans</name>
    <dbReference type="NCBI Taxonomy" id="1398"/>
    <lineage>
        <taxon>Bacteria</taxon>
        <taxon>Bacillati</taxon>
        <taxon>Bacillota</taxon>
        <taxon>Bacilli</taxon>
        <taxon>Bacillales</taxon>
        <taxon>Bacillaceae</taxon>
        <taxon>Heyndrickxia</taxon>
    </lineage>
</organism>
<reference evidence="4" key="2">
    <citation type="submission" date="2016-01" db="EMBL/GenBank/DDBJ databases">
        <authorList>
            <person name="Mitreva M."/>
            <person name="Pepin K.H."/>
            <person name="Mihindukulasuriya K.A."/>
            <person name="Fulton R."/>
            <person name="Fronick C."/>
            <person name="O'Laughlin M."/>
            <person name="Miner T."/>
            <person name="Herter B."/>
            <person name="Rosa B.A."/>
            <person name="Cordes M."/>
            <person name="Tomlinson C."/>
            <person name="Wollam A."/>
            <person name="Palsikar V.B."/>
            <person name="Mardis E.R."/>
            <person name="Wilson R.K."/>
        </authorList>
    </citation>
    <scope>NUCLEOTIDE SEQUENCE [LARGE SCALE GENOMIC DNA]</scope>
    <source>
        <strain evidence="4">GED7749B</strain>
    </source>
</reference>
<reference evidence="3 5" key="1">
    <citation type="submission" date="2016-01" db="EMBL/GenBank/DDBJ databases">
        <title>Genome Sequences of Twelve Sporeforming Bacillus Species Isolated from Foods.</title>
        <authorList>
            <person name="Berendsen E.M."/>
            <person name="Wells-Bennik M.H."/>
            <person name="Krawcyk A.O."/>
            <person name="De Jong A."/>
            <person name="Holsappel S."/>
            <person name="Eijlander R.T."/>
            <person name="Kuipers O.P."/>
        </authorList>
    </citation>
    <scope>NUCLEOTIDE SEQUENCE [LARGE SCALE GENOMIC DNA]</scope>
    <source>
        <strain evidence="3 5">B4098</strain>
    </source>
</reference>
<dbReference type="EMBL" id="LQYG01000113">
    <property type="protein sequence ID" value="KYC59384.1"/>
    <property type="molecule type" value="Genomic_DNA"/>
</dbReference>
<feature type="transmembrane region" description="Helical" evidence="1">
    <location>
        <begin position="39"/>
        <end position="60"/>
    </location>
</feature>
<reference evidence="2" key="3">
    <citation type="submission" date="2016-01" db="EMBL/GenBank/DDBJ databases">
        <authorList>
            <person name="Oliw E.H."/>
        </authorList>
    </citation>
    <scope>NUCLEOTIDE SEQUENCE [LARGE SCALE GENOMIC DNA]</scope>
    <source>
        <strain evidence="2">GED7749B</strain>
    </source>
</reference>
<evidence type="ECO:0000313" key="2">
    <source>
        <dbReference type="EMBL" id="KWZ84171.1"/>
    </source>
</evidence>
<name>A0A150JRG1_HEYCO</name>
<protein>
    <submittedName>
        <fullName evidence="3">Uncharacterized protein</fullName>
    </submittedName>
</protein>
<dbReference type="Proteomes" id="UP000070376">
    <property type="component" value="Unassembled WGS sequence"/>
</dbReference>
<dbReference type="AlphaFoldDB" id="A0A150JRG1"/>
<evidence type="ECO:0000313" key="4">
    <source>
        <dbReference type="Proteomes" id="UP000070376"/>
    </source>
</evidence>